<feature type="non-terminal residue" evidence="1">
    <location>
        <position position="1"/>
    </location>
</feature>
<evidence type="ECO:0000313" key="2">
    <source>
        <dbReference type="Proteomes" id="UP000055024"/>
    </source>
</evidence>
<organism evidence="1 2">
    <name type="scientific">Trichinella zimbabwensis</name>
    <dbReference type="NCBI Taxonomy" id="268475"/>
    <lineage>
        <taxon>Eukaryota</taxon>
        <taxon>Metazoa</taxon>
        <taxon>Ecdysozoa</taxon>
        <taxon>Nematoda</taxon>
        <taxon>Enoplea</taxon>
        <taxon>Dorylaimia</taxon>
        <taxon>Trichinellida</taxon>
        <taxon>Trichinellidae</taxon>
        <taxon>Trichinella</taxon>
    </lineage>
</organism>
<sequence length="53" mass="6212">LPSFLKISREIRNEGRCGYVHCTCQIVSDRSIPILPNFSSQSFSRKFRNFVNY</sequence>
<feature type="non-terminal residue" evidence="1">
    <location>
        <position position="53"/>
    </location>
</feature>
<dbReference type="OrthoDB" id="5872133at2759"/>
<proteinExistence type="predicted"/>
<dbReference type="EMBL" id="JYDP01008473">
    <property type="protein sequence ID" value="KRY63597.1"/>
    <property type="molecule type" value="Genomic_DNA"/>
</dbReference>
<reference evidence="1 2" key="1">
    <citation type="submission" date="2015-01" db="EMBL/GenBank/DDBJ databases">
        <title>Evolution of Trichinella species and genotypes.</title>
        <authorList>
            <person name="Korhonen P.K."/>
            <person name="Edoardo P."/>
            <person name="Giuseppe L.R."/>
            <person name="Gasser R.B."/>
        </authorList>
    </citation>
    <scope>NUCLEOTIDE SEQUENCE [LARGE SCALE GENOMIC DNA]</scope>
    <source>
        <strain evidence="1">ISS1029</strain>
    </source>
</reference>
<accession>A0A0V1DPW3</accession>
<comment type="caution">
    <text evidence="1">The sequence shown here is derived from an EMBL/GenBank/DDBJ whole genome shotgun (WGS) entry which is preliminary data.</text>
</comment>
<protein>
    <submittedName>
        <fullName evidence="1">Uncharacterized protein</fullName>
    </submittedName>
</protein>
<dbReference type="Proteomes" id="UP000055024">
    <property type="component" value="Unassembled WGS sequence"/>
</dbReference>
<gene>
    <name evidence="1" type="ORF">T11_13154</name>
</gene>
<evidence type="ECO:0000313" key="1">
    <source>
        <dbReference type="EMBL" id="KRY63597.1"/>
    </source>
</evidence>
<keyword evidence="2" id="KW-1185">Reference proteome</keyword>
<name>A0A0V1DPW3_9BILA</name>
<dbReference type="AlphaFoldDB" id="A0A0V1DPW3"/>